<keyword evidence="4" id="KW-1185">Reference proteome</keyword>
<feature type="compositionally biased region" description="Acidic residues" evidence="1">
    <location>
        <begin position="236"/>
        <end position="267"/>
    </location>
</feature>
<feature type="domain" description="DUF6589" evidence="2">
    <location>
        <begin position="487"/>
        <end position="985"/>
    </location>
</feature>
<evidence type="ECO:0000256" key="1">
    <source>
        <dbReference type="SAM" id="MobiDB-lite"/>
    </source>
</evidence>
<feature type="compositionally biased region" description="Polar residues" evidence="1">
    <location>
        <begin position="174"/>
        <end position="188"/>
    </location>
</feature>
<comment type="caution">
    <text evidence="3">The sequence shown here is derived from an EMBL/GenBank/DDBJ whole genome shotgun (WGS) entry which is preliminary data.</text>
</comment>
<dbReference type="Proteomes" id="UP001212997">
    <property type="component" value="Unassembled WGS sequence"/>
</dbReference>
<reference evidence="3" key="1">
    <citation type="submission" date="2022-07" db="EMBL/GenBank/DDBJ databases">
        <title>Genome Sequence of Physisporinus lineatus.</title>
        <authorList>
            <person name="Buettner E."/>
        </authorList>
    </citation>
    <scope>NUCLEOTIDE SEQUENCE</scope>
    <source>
        <strain evidence="3">VT162</strain>
    </source>
</reference>
<protein>
    <recommendedName>
        <fullName evidence="2">DUF6589 domain-containing protein</fullName>
    </recommendedName>
</protein>
<feature type="region of interest" description="Disordered" evidence="1">
    <location>
        <begin position="231"/>
        <end position="297"/>
    </location>
</feature>
<evidence type="ECO:0000313" key="4">
    <source>
        <dbReference type="Proteomes" id="UP001212997"/>
    </source>
</evidence>
<sequence length="1088" mass="122255">MKGTIRFKKPLTPQAAASSLNSTQQAQPLLPDIPKLKAVPDKLQHIFNVLKEFQWSLGDFMNYALRTVDEENKRIPYTRQHLGVVTNFLSGRTNVKPVDIVDLLYKNPYGAPKSKVDPSLAEKYARPTLLSWATEVTIQKMTKEAKQLVRDPELRIRATQKEAVPEVPGLGSESRANQTRNPSVPATVNVPTDTGLIAVDLSAESGDEFIIGLGSMGERIVREMHGGPIEIGVVAEVDEQEEVESDDEEEEEEEEEALGGDFEESTDDQPIQSGNPQPPPTNSYLEPIKENFGGQRGKTRDTLISWDVIEEFSVASLADKYQRDAPITWKVLDSLMDGGKKKSKLGGSYRPKEIVSTGVLSEILYTRNQFCNLFPICRSIANFAMKSHQSTFRLGSRMGQCAPYSTTRNALVTMAKEKSQWLRENPDRNIYWPVLDNVQQFARRRDHHIGTANEMMTGTGATAVIVEDCPEDAFDAQPYLENLEKQERKDLTVDEILEKVDLPHLKLVSELHFLDIVVQHVPSLALYRTEVDTMMKQELGKHQIDPTRQTKVHPLGTNDANEVSMKGMREALTDILDQLGITDESLRKKVQFISGDGKSFQMIGDLKKVLSDQPTADKSLMMLVEILELWHTKFTDLIRNISSKSGDKSTIGDPSSLRFVAQLVNIPIPSNLSKVEFFPGAKLLGITVRAHVLRAWEVHLGTSDIVSYFDSLKAKKRLPVLSDLRDIARKVSDQYGTSDAYEAALESGDGFTRAANPESINSEGILPAHGIDAVHLPELRTPETNSSPIVRTLQEAVMESSTVPAPSPEVVEVNKGPKPGPPATNNEAPSNTFKGDWPLANSIMMIRDGIWFLEYCRAVSSGDTGRVWEILKVWVFTFAGGGHPNYTNYLLEMFCKVEYEFPGSLRTALFNNWLVNLSGRKDGFIELDLMQEHFNLWLEELAQYKGKEFSDPWYRLVISMHVHHFLRLKEEMEKMVALVPRRKGHTEPHLDNEFREVLRAFRERDIHRFHPGRDLGLRSPDHFAEGVLELRKGKLAGFLESSMQGRQGLDIVRDMSGATRGDPTASLYHPVLYKENGEPYLPEHLPLE</sequence>
<feature type="region of interest" description="Disordered" evidence="1">
    <location>
        <begin position="1"/>
        <end position="23"/>
    </location>
</feature>
<dbReference type="EMBL" id="JANAWD010000050">
    <property type="protein sequence ID" value="KAJ3489218.1"/>
    <property type="molecule type" value="Genomic_DNA"/>
</dbReference>
<feature type="region of interest" description="Disordered" evidence="1">
    <location>
        <begin position="161"/>
        <end position="188"/>
    </location>
</feature>
<evidence type="ECO:0000259" key="2">
    <source>
        <dbReference type="Pfam" id="PF20231"/>
    </source>
</evidence>
<dbReference type="InterPro" id="IPR046496">
    <property type="entry name" value="DUF6589"/>
</dbReference>
<dbReference type="AlphaFoldDB" id="A0AAD5VB97"/>
<feature type="region of interest" description="Disordered" evidence="1">
    <location>
        <begin position="801"/>
        <end position="832"/>
    </location>
</feature>
<accession>A0AAD5VB97</accession>
<name>A0AAD5VB97_9APHY</name>
<organism evidence="3 4">
    <name type="scientific">Meripilus lineatus</name>
    <dbReference type="NCBI Taxonomy" id="2056292"/>
    <lineage>
        <taxon>Eukaryota</taxon>
        <taxon>Fungi</taxon>
        <taxon>Dikarya</taxon>
        <taxon>Basidiomycota</taxon>
        <taxon>Agaricomycotina</taxon>
        <taxon>Agaricomycetes</taxon>
        <taxon>Polyporales</taxon>
        <taxon>Meripilaceae</taxon>
        <taxon>Meripilus</taxon>
    </lineage>
</organism>
<dbReference type="Pfam" id="PF20231">
    <property type="entry name" value="DUF6589"/>
    <property type="match status" value="1"/>
</dbReference>
<gene>
    <name evidence="3" type="ORF">NLI96_g2280</name>
</gene>
<feature type="compositionally biased region" description="Polar residues" evidence="1">
    <location>
        <begin position="823"/>
        <end position="832"/>
    </location>
</feature>
<proteinExistence type="predicted"/>
<evidence type="ECO:0000313" key="3">
    <source>
        <dbReference type="EMBL" id="KAJ3489218.1"/>
    </source>
</evidence>